<proteinExistence type="predicted"/>
<evidence type="ECO:0000313" key="4">
    <source>
        <dbReference type="Proteomes" id="UP000605897"/>
    </source>
</evidence>
<feature type="transmembrane region" description="Helical" evidence="2">
    <location>
        <begin position="276"/>
        <end position="295"/>
    </location>
</feature>
<dbReference type="EMBL" id="BNAU01000001">
    <property type="protein sequence ID" value="GHE82936.1"/>
    <property type="molecule type" value="Genomic_DNA"/>
</dbReference>
<feature type="compositionally biased region" description="Basic and acidic residues" evidence="1">
    <location>
        <begin position="1"/>
        <end position="17"/>
    </location>
</feature>
<protein>
    <submittedName>
        <fullName evidence="3">Uncharacterized protein</fullName>
    </submittedName>
</protein>
<comment type="caution">
    <text evidence="3">The sequence shown here is derived from an EMBL/GenBank/DDBJ whole genome shotgun (WGS) entry which is preliminary data.</text>
</comment>
<keyword evidence="2" id="KW-0812">Transmembrane</keyword>
<organism evidence="3 4">
    <name type="scientific">Amycolatopsis deserti</name>
    <dbReference type="NCBI Taxonomy" id="185696"/>
    <lineage>
        <taxon>Bacteria</taxon>
        <taxon>Bacillati</taxon>
        <taxon>Actinomycetota</taxon>
        <taxon>Actinomycetes</taxon>
        <taxon>Pseudonocardiales</taxon>
        <taxon>Pseudonocardiaceae</taxon>
        <taxon>Amycolatopsis</taxon>
    </lineage>
</organism>
<keyword evidence="2" id="KW-1133">Transmembrane helix</keyword>
<evidence type="ECO:0000256" key="1">
    <source>
        <dbReference type="SAM" id="MobiDB-lite"/>
    </source>
</evidence>
<feature type="compositionally biased region" description="Low complexity" evidence="1">
    <location>
        <begin position="171"/>
        <end position="197"/>
    </location>
</feature>
<feature type="region of interest" description="Disordered" evidence="1">
    <location>
        <begin position="1"/>
        <end position="261"/>
    </location>
</feature>
<dbReference type="Proteomes" id="UP000605897">
    <property type="component" value="Unassembled WGS sequence"/>
</dbReference>
<gene>
    <name evidence="3" type="ORF">GCM10017786_12370</name>
</gene>
<evidence type="ECO:0000313" key="3">
    <source>
        <dbReference type="EMBL" id="GHE82936.1"/>
    </source>
</evidence>
<keyword evidence="4" id="KW-1185">Reference proteome</keyword>
<keyword evidence="2" id="KW-0472">Membrane</keyword>
<reference evidence="4" key="1">
    <citation type="journal article" date="2019" name="Int. J. Syst. Evol. Microbiol.">
        <title>The Global Catalogue of Microorganisms (GCM) 10K type strain sequencing project: providing services to taxonomists for standard genome sequencing and annotation.</title>
        <authorList>
            <consortium name="The Broad Institute Genomics Platform"/>
            <consortium name="The Broad Institute Genome Sequencing Center for Infectious Disease"/>
            <person name="Wu L."/>
            <person name="Ma J."/>
        </authorList>
    </citation>
    <scope>NUCLEOTIDE SEQUENCE [LARGE SCALE GENOMIC DNA]</scope>
    <source>
        <strain evidence="4">CGMCC 4.7677</strain>
    </source>
</reference>
<accession>A0ABQ3IIE8</accession>
<sequence length="456" mass="46435">MGRHSRGDDPAHGRPETRTAAARPGEVVGAFPVDPGSASGYRRAPGAPGGTTGSRVPGAGEPTGGGYPPAGSDFRAAGGASGYRGTPGEATGSRRAVDSGYRSAPGKATGSRRAVDSGYRPAPGEATGSRRAVDSGYRPTPGEATGSRRAVTADTTGSRRALVGASETTGSRWAAADASESAGSRAGGSESTGSRRAIAGASESTGSRRAVGEASGYRPGETTRRILAADGRPQLGRRRAAPGESTGSHRVAPPGEATGSHRVIGETKRGIAKWPIVAASFVVLLVLGLLGWGWADSILNSRAEAQASACAEGDSNLNVIAAPSVAPAVTAAAERWNQARTVVHAHCVHVHVQAIDDQRVLLALTGRGNIDSIGGQPAVWIPENTATITELTAAKPTLLTSPSESLATTATADYPCAVLTADDVDEVQQRASQVFRNYLQEPAQKADFTRVLTPGA</sequence>
<evidence type="ECO:0000256" key="2">
    <source>
        <dbReference type="SAM" id="Phobius"/>
    </source>
</evidence>
<name>A0ABQ3IIE8_9PSEU</name>